<evidence type="ECO:0000256" key="1">
    <source>
        <dbReference type="SAM" id="MobiDB-lite"/>
    </source>
</evidence>
<sequence length="201" mass="21849">MVHRYRSLSFADEVKNKRRGLKNREWRLLKRKDDTADTPPLPPPPEESVKGSFLKLQARARRAFLFKKTRGLRILSRKERKWKLFKSGSASRLRGRGYMPSSIASSCSDLVSVLPSSELSSIECSPLSSSSLIVSGSVSMLLLSSSSSSSSRNSSSLPRPILPYAPSAAASSSSPPRPSLVIPPPLTASRLMMASRSASSG</sequence>
<organism evidence="2 3">
    <name type="scientific">Liparis tanakae</name>
    <name type="common">Tanaka's snailfish</name>
    <dbReference type="NCBI Taxonomy" id="230148"/>
    <lineage>
        <taxon>Eukaryota</taxon>
        <taxon>Metazoa</taxon>
        <taxon>Chordata</taxon>
        <taxon>Craniata</taxon>
        <taxon>Vertebrata</taxon>
        <taxon>Euteleostomi</taxon>
        <taxon>Actinopterygii</taxon>
        <taxon>Neopterygii</taxon>
        <taxon>Teleostei</taxon>
        <taxon>Neoteleostei</taxon>
        <taxon>Acanthomorphata</taxon>
        <taxon>Eupercaria</taxon>
        <taxon>Perciformes</taxon>
        <taxon>Cottioidei</taxon>
        <taxon>Cottales</taxon>
        <taxon>Liparidae</taxon>
        <taxon>Liparis</taxon>
    </lineage>
</organism>
<reference evidence="2 3" key="1">
    <citation type="submission" date="2019-03" db="EMBL/GenBank/DDBJ databases">
        <title>First draft genome of Liparis tanakae, snailfish: a comprehensive survey of snailfish specific genes.</title>
        <authorList>
            <person name="Kim W."/>
            <person name="Song I."/>
            <person name="Jeong J.-H."/>
            <person name="Kim D."/>
            <person name="Kim S."/>
            <person name="Ryu S."/>
            <person name="Song J.Y."/>
            <person name="Lee S.K."/>
        </authorList>
    </citation>
    <scope>NUCLEOTIDE SEQUENCE [LARGE SCALE GENOMIC DNA]</scope>
    <source>
        <tissue evidence="2">Muscle</tissue>
    </source>
</reference>
<keyword evidence="3" id="KW-1185">Reference proteome</keyword>
<protein>
    <submittedName>
        <fullName evidence="2">Uncharacterized protein</fullName>
    </submittedName>
</protein>
<feature type="compositionally biased region" description="Basic and acidic residues" evidence="1">
    <location>
        <begin position="25"/>
        <end position="35"/>
    </location>
</feature>
<dbReference type="EMBL" id="SRLO01001012">
    <property type="protein sequence ID" value="TNN42803.1"/>
    <property type="molecule type" value="Genomic_DNA"/>
</dbReference>
<evidence type="ECO:0000313" key="3">
    <source>
        <dbReference type="Proteomes" id="UP000314294"/>
    </source>
</evidence>
<name>A0A4Z2FPT8_9TELE</name>
<gene>
    <name evidence="2" type="ORF">EYF80_047003</name>
</gene>
<feature type="compositionally biased region" description="Pro residues" evidence="1">
    <location>
        <begin position="175"/>
        <end position="186"/>
    </location>
</feature>
<dbReference type="Proteomes" id="UP000314294">
    <property type="component" value="Unassembled WGS sequence"/>
</dbReference>
<accession>A0A4Z2FPT8</accession>
<feature type="region of interest" description="Disordered" evidence="1">
    <location>
        <begin position="166"/>
        <end position="186"/>
    </location>
</feature>
<dbReference type="AlphaFoldDB" id="A0A4Z2FPT8"/>
<evidence type="ECO:0000313" key="2">
    <source>
        <dbReference type="EMBL" id="TNN42803.1"/>
    </source>
</evidence>
<feature type="region of interest" description="Disordered" evidence="1">
    <location>
        <begin position="25"/>
        <end position="50"/>
    </location>
</feature>
<comment type="caution">
    <text evidence="2">The sequence shown here is derived from an EMBL/GenBank/DDBJ whole genome shotgun (WGS) entry which is preliminary data.</text>
</comment>
<proteinExistence type="predicted"/>